<keyword evidence="2" id="KW-1133">Transmembrane helix</keyword>
<comment type="caution">
    <text evidence="3">The sequence shown here is derived from an EMBL/GenBank/DDBJ whole genome shotgun (WGS) entry which is preliminary data.</text>
</comment>
<gene>
    <name evidence="3" type="primary">srtB</name>
    <name evidence="3" type="ORF">C1875_10985</name>
</gene>
<evidence type="ECO:0000313" key="3">
    <source>
        <dbReference type="EMBL" id="RDB68877.1"/>
    </source>
</evidence>
<evidence type="ECO:0000313" key="4">
    <source>
        <dbReference type="Proteomes" id="UP000253970"/>
    </source>
</evidence>
<feature type="compositionally biased region" description="Low complexity" evidence="1">
    <location>
        <begin position="14"/>
        <end position="27"/>
    </location>
</feature>
<dbReference type="SUPFAM" id="SSF63817">
    <property type="entry name" value="Sortase"/>
    <property type="match status" value="1"/>
</dbReference>
<dbReference type="Proteomes" id="UP000253970">
    <property type="component" value="Unassembled WGS sequence"/>
</dbReference>
<accession>A0A369MAW0</accession>
<feature type="compositionally biased region" description="Low complexity" evidence="1">
    <location>
        <begin position="65"/>
        <end position="76"/>
    </location>
</feature>
<feature type="region of interest" description="Disordered" evidence="1">
    <location>
        <begin position="1"/>
        <end position="80"/>
    </location>
</feature>
<dbReference type="Gene3D" id="2.40.260.10">
    <property type="entry name" value="Sortase"/>
    <property type="match status" value="1"/>
</dbReference>
<keyword evidence="2" id="KW-0472">Membrane</keyword>
<name>A0A369MAW0_EGGLN</name>
<evidence type="ECO:0000256" key="1">
    <source>
        <dbReference type="SAM" id="MobiDB-lite"/>
    </source>
</evidence>
<keyword evidence="2" id="KW-0812">Transmembrane</keyword>
<evidence type="ECO:0000256" key="2">
    <source>
        <dbReference type="SAM" id="Phobius"/>
    </source>
</evidence>
<dbReference type="CDD" id="cd05826">
    <property type="entry name" value="Sortase_B"/>
    <property type="match status" value="1"/>
</dbReference>
<dbReference type="InterPro" id="IPR023365">
    <property type="entry name" value="Sortase_dom-sf"/>
</dbReference>
<protein>
    <submittedName>
        <fullName evidence="3">SrtB family sortase</fullName>
    </submittedName>
</protein>
<dbReference type="AlphaFoldDB" id="A0A369MAW0"/>
<dbReference type="GeneID" id="69511677"/>
<sequence length="357" mass="38586">MSEYRQHPGPAPSGRPAQQRAPRGAAPDVRAGAQPGAYRPATAQHAAYRSAQPAQRRSAGGGGYPYRQQPTYQQPGSGRPRKKSGPWRVVFWIALVVFVVALAALGAIGFSYWQGQQTYNDVAREGFTPPDDLSATSLADFTVDWDALKAINPDTVGWIYIPGTVVNYPIVQAADDEKYLTHDFKGSEGWIATFGAIFLAAENSSDFSDPNNIIYGHHLNDGSMFACVADFSDAAQFNDHRTVYILTPEGNYELSTFALVHVAADDPLAQTRFADEDERVAYVQDKIDRSVVPASDIPAASDIKHTFALATCDNLPSDGRYVLYSYVKASTVGEGDGDVIDPDAVAAIDSAEQEIAS</sequence>
<dbReference type="InterPro" id="IPR009835">
    <property type="entry name" value="SrtB"/>
</dbReference>
<organism evidence="3 4">
    <name type="scientific">Eggerthella lenta</name>
    <name type="common">Eubacterium lentum</name>
    <dbReference type="NCBI Taxonomy" id="84112"/>
    <lineage>
        <taxon>Bacteria</taxon>
        <taxon>Bacillati</taxon>
        <taxon>Actinomycetota</taxon>
        <taxon>Coriobacteriia</taxon>
        <taxon>Eggerthellales</taxon>
        <taxon>Eggerthellaceae</taxon>
        <taxon>Eggerthella</taxon>
    </lineage>
</organism>
<proteinExistence type="predicted"/>
<reference evidence="3 4" key="1">
    <citation type="journal article" date="2018" name="Elife">
        <title>Discovery and characterization of a prevalent human gut bacterial enzyme sufficient for the inactivation of a family of plant toxins.</title>
        <authorList>
            <person name="Koppel N."/>
            <person name="Bisanz J.E."/>
            <person name="Pandelia M.E."/>
            <person name="Turnbaugh P.J."/>
            <person name="Balskus E.P."/>
        </authorList>
    </citation>
    <scope>NUCLEOTIDE SEQUENCE [LARGE SCALE GENOMIC DNA]</scope>
    <source>
        <strain evidence="3 4">W1 BHI 6</strain>
    </source>
</reference>
<dbReference type="RefSeq" id="WP_114519587.1">
    <property type="nucleotide sequence ID" value="NZ_AP025575.1"/>
</dbReference>
<dbReference type="EMBL" id="PPTU01000017">
    <property type="protein sequence ID" value="RDB68877.1"/>
    <property type="molecule type" value="Genomic_DNA"/>
</dbReference>
<feature type="transmembrane region" description="Helical" evidence="2">
    <location>
        <begin position="89"/>
        <end position="113"/>
    </location>
</feature>
<dbReference type="NCBIfam" id="TIGR03064">
    <property type="entry name" value="sortase_srtB"/>
    <property type="match status" value="1"/>
</dbReference>